<evidence type="ECO:0000256" key="1">
    <source>
        <dbReference type="SAM" id="SignalP"/>
    </source>
</evidence>
<gene>
    <name evidence="2" type="primary">pliG_1</name>
    <name evidence="2" type="ORF">NCTC11297_00376</name>
</gene>
<protein>
    <submittedName>
        <fullName evidence="2">Inhibitor of g-type lysozyme</fullName>
    </submittedName>
</protein>
<dbReference type="GeneID" id="300132597"/>
<name>A0A379APR5_AVIAV</name>
<evidence type="ECO:0000313" key="3">
    <source>
        <dbReference type="Proteomes" id="UP000255098"/>
    </source>
</evidence>
<dbReference type="EMBL" id="UGSP01000001">
    <property type="protein sequence ID" value="SUB23375.1"/>
    <property type="molecule type" value="Genomic_DNA"/>
</dbReference>
<organism evidence="2 3">
    <name type="scientific">Avibacterium avium</name>
    <name type="common">Pasteurella avium</name>
    <dbReference type="NCBI Taxonomy" id="751"/>
    <lineage>
        <taxon>Bacteria</taxon>
        <taxon>Pseudomonadati</taxon>
        <taxon>Pseudomonadota</taxon>
        <taxon>Gammaproteobacteria</taxon>
        <taxon>Pasteurellales</taxon>
        <taxon>Pasteurellaceae</taxon>
        <taxon>Avibacterium</taxon>
    </lineage>
</organism>
<keyword evidence="1" id="KW-0732">Signal</keyword>
<dbReference type="RefSeq" id="WP_115248773.1">
    <property type="nucleotide sequence ID" value="NZ_UGSP01000001.1"/>
</dbReference>
<feature type="signal peptide" evidence="1">
    <location>
        <begin position="1"/>
        <end position="25"/>
    </location>
</feature>
<sequence>MKSVKHILSALMIGSALLASVPSYAANCAVTNVKFKKGASSANYTGKIKGWQCRSYAFYAKEGQTLTVNLRAKGAAEAIIYGEDDFAPNTPYILPRTGRYEVRVLQPKAQSIKKLTSSYKMNIKIQ</sequence>
<accession>A0A379APR5</accession>
<evidence type="ECO:0000313" key="2">
    <source>
        <dbReference type="EMBL" id="SUB23375.1"/>
    </source>
</evidence>
<reference evidence="2 3" key="1">
    <citation type="submission" date="2018-06" db="EMBL/GenBank/DDBJ databases">
        <authorList>
            <consortium name="Pathogen Informatics"/>
            <person name="Doyle S."/>
        </authorList>
    </citation>
    <scope>NUCLEOTIDE SEQUENCE [LARGE SCALE GENOMIC DNA]</scope>
    <source>
        <strain evidence="3">NCTC 11297</strain>
    </source>
</reference>
<dbReference type="Proteomes" id="UP000255098">
    <property type="component" value="Unassembled WGS sequence"/>
</dbReference>
<feature type="chain" id="PRO_5016598165" evidence="1">
    <location>
        <begin position="26"/>
        <end position="126"/>
    </location>
</feature>
<proteinExistence type="predicted"/>
<keyword evidence="3" id="KW-1185">Reference proteome</keyword>
<dbReference type="Gene3D" id="2.60.120.380">
    <property type="match status" value="1"/>
</dbReference>
<dbReference type="AlphaFoldDB" id="A0A379APR5"/>